<organism evidence="4 5">
    <name type="scientific">Nonomuraea purpurea</name>
    <dbReference type="NCBI Taxonomy" id="1849276"/>
    <lineage>
        <taxon>Bacteria</taxon>
        <taxon>Bacillati</taxon>
        <taxon>Actinomycetota</taxon>
        <taxon>Actinomycetes</taxon>
        <taxon>Streptosporangiales</taxon>
        <taxon>Streptosporangiaceae</taxon>
        <taxon>Nonomuraea</taxon>
    </lineage>
</organism>
<evidence type="ECO:0000313" key="5">
    <source>
        <dbReference type="Proteomes" id="UP001595851"/>
    </source>
</evidence>
<dbReference type="RefSeq" id="WP_379531234.1">
    <property type="nucleotide sequence ID" value="NZ_JBHSBI010000015.1"/>
</dbReference>
<keyword evidence="5" id="KW-1185">Reference proteome</keyword>
<keyword evidence="2" id="KW-0804">Transcription</keyword>
<dbReference type="Proteomes" id="UP001595851">
    <property type="component" value="Unassembled WGS sequence"/>
</dbReference>
<evidence type="ECO:0000313" key="4">
    <source>
        <dbReference type="EMBL" id="MFC4011279.1"/>
    </source>
</evidence>
<evidence type="ECO:0000256" key="2">
    <source>
        <dbReference type="ARBA" id="ARBA00023163"/>
    </source>
</evidence>
<evidence type="ECO:0000256" key="1">
    <source>
        <dbReference type="ARBA" id="ARBA00023015"/>
    </source>
</evidence>
<feature type="domain" description="Putative zinc-finger" evidence="3">
    <location>
        <begin position="6"/>
        <end position="40"/>
    </location>
</feature>
<comment type="caution">
    <text evidence="4">The sequence shown here is derived from an EMBL/GenBank/DDBJ whole genome shotgun (WGS) entry which is preliminary data.</text>
</comment>
<keyword evidence="1" id="KW-0805">Transcription regulation</keyword>
<evidence type="ECO:0000259" key="3">
    <source>
        <dbReference type="Pfam" id="PF13490"/>
    </source>
</evidence>
<accession>A0ABV8GGK1</accession>
<name>A0ABV8GGK1_9ACTN</name>
<reference evidence="5" key="1">
    <citation type="journal article" date="2019" name="Int. J. Syst. Evol. Microbiol.">
        <title>The Global Catalogue of Microorganisms (GCM) 10K type strain sequencing project: providing services to taxonomists for standard genome sequencing and annotation.</title>
        <authorList>
            <consortium name="The Broad Institute Genomics Platform"/>
            <consortium name="The Broad Institute Genome Sequencing Center for Infectious Disease"/>
            <person name="Wu L."/>
            <person name="Ma J."/>
        </authorList>
    </citation>
    <scope>NUCLEOTIDE SEQUENCE [LARGE SCALE GENOMIC DNA]</scope>
    <source>
        <strain evidence="5">TBRC 1276</strain>
    </source>
</reference>
<dbReference type="Gene3D" id="1.10.10.1320">
    <property type="entry name" value="Anti-sigma factor, zinc-finger domain"/>
    <property type="match status" value="1"/>
</dbReference>
<dbReference type="EMBL" id="JBHSBI010000015">
    <property type="protein sequence ID" value="MFC4011279.1"/>
    <property type="molecule type" value="Genomic_DNA"/>
</dbReference>
<protein>
    <submittedName>
        <fullName evidence="4">Anti-sigma factor family protein</fullName>
    </submittedName>
</protein>
<dbReference type="Pfam" id="PF13490">
    <property type="entry name" value="zf-HC2"/>
    <property type="match status" value="1"/>
</dbReference>
<proteinExistence type="predicted"/>
<dbReference type="InterPro" id="IPR027383">
    <property type="entry name" value="Znf_put"/>
</dbReference>
<sequence>MGGPGCAEVVGLLTDYLEEELPAGRQRGVEGHLGGCPRCARWLAQFRATIAALGCLRDGRVIPEPVLAALRDSFRRS</sequence>
<dbReference type="InterPro" id="IPR041916">
    <property type="entry name" value="Anti_sigma_zinc_sf"/>
</dbReference>
<gene>
    <name evidence="4" type="ORF">ACFOY2_28910</name>
</gene>